<feature type="region of interest" description="Disordered" evidence="1">
    <location>
        <begin position="794"/>
        <end position="819"/>
    </location>
</feature>
<accession>D8TJH8</accession>
<evidence type="ECO:0000256" key="1">
    <source>
        <dbReference type="SAM" id="MobiDB-lite"/>
    </source>
</evidence>
<dbReference type="InterPro" id="IPR009003">
    <property type="entry name" value="Peptidase_S1_PA"/>
</dbReference>
<evidence type="ECO:0000313" key="3">
    <source>
        <dbReference type="EMBL" id="EFJ52376.1"/>
    </source>
</evidence>
<evidence type="ECO:0000259" key="2">
    <source>
        <dbReference type="PROSITE" id="PS50106"/>
    </source>
</evidence>
<evidence type="ECO:0000313" key="4">
    <source>
        <dbReference type="Proteomes" id="UP000001058"/>
    </source>
</evidence>
<feature type="region of interest" description="Disordered" evidence="1">
    <location>
        <begin position="68"/>
        <end position="121"/>
    </location>
</feature>
<feature type="compositionally biased region" description="Low complexity" evidence="1">
    <location>
        <begin position="453"/>
        <end position="462"/>
    </location>
</feature>
<dbReference type="OrthoDB" id="546496at2759"/>
<protein>
    <recommendedName>
        <fullName evidence="2">PDZ domain-containing protein</fullName>
    </recommendedName>
</protein>
<sequence length="898" mass="93602">MTPLELRHSAHVESAPAVGIRTAECRRMPPPSIIPAVAAVAVAGPATLGSGMAAIEALEAACCTQAKERSPAMHPKKIQAAGSDLEPKEEEGEEEEGEEEEDFIDVEEDEDEEEEGVGSLARSVVQVRTLHRVPNFIRPWEEGHDAESRSSGFVVEAGVVSESEGPPRRQLLLMTTAGSVEFARKVEVCRAADDAMPYTASVVAVCLDLDVALLRVDEPGFWGPYDRGTSGIGSAARGGSRRRSRGRQASAVHDEDEADDDGSSSSSSSTALVPIQLDRGLPHLRKPVVVAGFTLGGGSLCFTRGVVSRIEVVEYSHSGRALLALQVDAPLNNGGWGAPAVCPASGRCVGMAFQKFTSQTWMERYDDVASEVYQDDGGGEDGDGGGDGGGGGEEGDGDDGGGAPGQEYDEDAENIGYLVPAQLLQLVLDDYSRHMSYQYAFTSSSPHSPPHPATATTAAAASRRGLSGTGAKRGKGSGGARAATAAASGSDSGVVTRGSAPLYLDGRPRLGLRYQRLESPALRRSLGLSRGESGVLVTGVDPTGSAAGAVQVHDVLLAVGGRQVANDGTTLLWPGQRVLFGHWPAVAQVGELLTVKVLRGRTRLELQVRLRGAGDSFLPVSLGPSRRPNFLVVGPLVFTAFSLPLWYELSWSRRHLASAASRRSVHSGLVPILGAMEWGLPAEGEGEEVVVLTEVLGCGEDGGGEETSSSSSSSSSSSPSLGGALEDEQTTAATITTTTSGSSSTVITDGGGGVGEEAAAWSRLLQGPSRLASVNGQRCRNLFLRFCFEPGGDRGVDSESNASSSGRSSGSGGSGGGPGVTRGSWLAVLDSSRVAADTRAVLKHHSLSAAMSGELRRRLFTNWPFESGAPASGTPRQRRRQGRRVGLSGRRCVDLLST</sequence>
<dbReference type="Gene3D" id="2.40.10.10">
    <property type="entry name" value="Trypsin-like serine proteases"/>
    <property type="match status" value="2"/>
</dbReference>
<dbReference type="InterPro" id="IPR043504">
    <property type="entry name" value="Peptidase_S1_PA_chymotrypsin"/>
</dbReference>
<dbReference type="Gene3D" id="2.30.42.10">
    <property type="match status" value="1"/>
</dbReference>
<dbReference type="STRING" id="3068.D8TJH8"/>
<feature type="compositionally biased region" description="Acidic residues" evidence="1">
    <location>
        <begin position="373"/>
        <end position="384"/>
    </location>
</feature>
<dbReference type="PANTHER" id="PTHR45980">
    <property type="match status" value="1"/>
</dbReference>
<dbReference type="Proteomes" id="UP000001058">
    <property type="component" value="Unassembled WGS sequence"/>
</dbReference>
<feature type="region of interest" description="Disordered" evidence="1">
    <location>
        <begin position="372"/>
        <end position="409"/>
    </location>
</feature>
<dbReference type="InterPro" id="IPR001478">
    <property type="entry name" value="PDZ"/>
</dbReference>
<dbReference type="RefSeq" id="XP_002946449.1">
    <property type="nucleotide sequence ID" value="XM_002946403.1"/>
</dbReference>
<keyword evidence="4" id="KW-1185">Reference proteome</keyword>
<dbReference type="InParanoid" id="D8TJH8"/>
<dbReference type="InterPro" id="IPR036034">
    <property type="entry name" value="PDZ_sf"/>
</dbReference>
<feature type="region of interest" description="Disordered" evidence="1">
    <location>
        <begin position="232"/>
        <end position="270"/>
    </location>
</feature>
<dbReference type="PROSITE" id="PS50106">
    <property type="entry name" value="PDZ"/>
    <property type="match status" value="1"/>
</dbReference>
<feature type="compositionally biased region" description="Low complexity" evidence="1">
    <location>
        <begin position="480"/>
        <end position="490"/>
    </location>
</feature>
<feature type="region of interest" description="Disordered" evidence="1">
    <location>
        <begin position="866"/>
        <end position="886"/>
    </location>
</feature>
<reference evidence="3 4" key="1">
    <citation type="journal article" date="2010" name="Science">
        <title>Genomic analysis of organismal complexity in the multicellular green alga Volvox carteri.</title>
        <authorList>
            <person name="Prochnik S.E."/>
            <person name="Umen J."/>
            <person name="Nedelcu A.M."/>
            <person name="Hallmann A."/>
            <person name="Miller S.M."/>
            <person name="Nishii I."/>
            <person name="Ferris P."/>
            <person name="Kuo A."/>
            <person name="Mitros T."/>
            <person name="Fritz-Laylin L.K."/>
            <person name="Hellsten U."/>
            <person name="Chapman J."/>
            <person name="Simakov O."/>
            <person name="Rensing S.A."/>
            <person name="Terry A."/>
            <person name="Pangilinan J."/>
            <person name="Kapitonov V."/>
            <person name="Jurka J."/>
            <person name="Salamov A."/>
            <person name="Shapiro H."/>
            <person name="Schmutz J."/>
            <person name="Grimwood J."/>
            <person name="Lindquist E."/>
            <person name="Lucas S."/>
            <person name="Grigoriev I.V."/>
            <person name="Schmitt R."/>
            <person name="Kirk D."/>
            <person name="Rokhsar D.S."/>
        </authorList>
    </citation>
    <scope>NUCLEOTIDE SEQUENCE [LARGE SCALE GENOMIC DNA]</scope>
    <source>
        <strain evidence="4">f. Nagariensis / Eve</strain>
    </source>
</reference>
<feature type="compositionally biased region" description="Gly residues" evidence="1">
    <location>
        <begin position="809"/>
        <end position="819"/>
    </location>
</feature>
<proteinExistence type="predicted"/>
<feature type="compositionally biased region" description="Acidic residues" evidence="1">
    <location>
        <begin position="87"/>
        <end position="116"/>
    </location>
</feature>
<gene>
    <name evidence="3" type="ORF">VOLCADRAFT_86747</name>
</gene>
<dbReference type="GeneID" id="9617763"/>
<dbReference type="KEGG" id="vcn:VOLCADRAFT_86747"/>
<dbReference type="eggNOG" id="KOG1320">
    <property type="taxonomic scope" value="Eukaryota"/>
</dbReference>
<dbReference type="PANTHER" id="PTHR45980:SF18">
    <property type="entry name" value="PROTEASE DO-LIKE 9"/>
    <property type="match status" value="1"/>
</dbReference>
<feature type="region of interest" description="Disordered" evidence="1">
    <location>
        <begin position="441"/>
        <end position="498"/>
    </location>
</feature>
<feature type="compositionally biased region" description="Low complexity" evidence="1">
    <location>
        <begin position="708"/>
        <end position="720"/>
    </location>
</feature>
<dbReference type="GO" id="GO:0004252">
    <property type="term" value="F:serine-type endopeptidase activity"/>
    <property type="evidence" value="ECO:0007669"/>
    <property type="project" value="TreeGrafter"/>
</dbReference>
<organism evidence="4">
    <name type="scientific">Volvox carteri f. nagariensis</name>
    <dbReference type="NCBI Taxonomy" id="3068"/>
    <lineage>
        <taxon>Eukaryota</taxon>
        <taxon>Viridiplantae</taxon>
        <taxon>Chlorophyta</taxon>
        <taxon>core chlorophytes</taxon>
        <taxon>Chlorophyceae</taxon>
        <taxon>CS clade</taxon>
        <taxon>Chlamydomonadales</taxon>
        <taxon>Volvocaceae</taxon>
        <taxon>Volvox</taxon>
    </lineage>
</organism>
<name>D8TJH8_VOLCA</name>
<feature type="domain" description="PDZ" evidence="2">
    <location>
        <begin position="511"/>
        <end position="566"/>
    </location>
</feature>
<dbReference type="AlphaFoldDB" id="D8TJH8"/>
<dbReference type="SUPFAM" id="SSF50494">
    <property type="entry name" value="Trypsin-like serine proteases"/>
    <property type="match status" value="1"/>
</dbReference>
<dbReference type="EMBL" id="GL378324">
    <property type="protein sequence ID" value="EFJ52376.1"/>
    <property type="molecule type" value="Genomic_DNA"/>
</dbReference>
<feature type="region of interest" description="Disordered" evidence="1">
    <location>
        <begin position="701"/>
        <end position="727"/>
    </location>
</feature>
<dbReference type="SUPFAM" id="SSF50156">
    <property type="entry name" value="PDZ domain-like"/>
    <property type="match status" value="1"/>
</dbReference>
<feature type="compositionally biased region" description="Low complexity" evidence="1">
    <location>
        <begin position="798"/>
        <end position="808"/>
    </location>
</feature>